<feature type="domain" description="Peptidase S49" evidence="6">
    <location>
        <begin position="126"/>
        <end position="277"/>
    </location>
</feature>
<keyword evidence="4" id="KW-0720">Serine protease</keyword>
<keyword evidence="2" id="KW-0645">Protease</keyword>
<evidence type="ECO:0000259" key="6">
    <source>
        <dbReference type="Pfam" id="PF01343"/>
    </source>
</evidence>
<comment type="similarity">
    <text evidence="1">Belongs to the peptidase S49 family.</text>
</comment>
<evidence type="ECO:0000256" key="3">
    <source>
        <dbReference type="ARBA" id="ARBA00022801"/>
    </source>
</evidence>
<accession>A0ABY9KXY8</accession>
<dbReference type="Gene3D" id="3.90.226.10">
    <property type="entry name" value="2-enoyl-CoA Hydratase, Chain A, domain 1"/>
    <property type="match status" value="2"/>
</dbReference>
<keyword evidence="8" id="KW-1185">Reference proteome</keyword>
<dbReference type="Proteomes" id="UP001180087">
    <property type="component" value="Chromosome"/>
</dbReference>
<keyword evidence="3" id="KW-0378">Hydrolase</keyword>
<evidence type="ECO:0000256" key="1">
    <source>
        <dbReference type="ARBA" id="ARBA00008683"/>
    </source>
</evidence>
<dbReference type="SUPFAM" id="SSF52096">
    <property type="entry name" value="ClpP/crotonase"/>
    <property type="match status" value="1"/>
</dbReference>
<name>A0ABY9KXY8_9BACI</name>
<evidence type="ECO:0000313" key="8">
    <source>
        <dbReference type="Proteomes" id="UP001180087"/>
    </source>
</evidence>
<dbReference type="InterPro" id="IPR029045">
    <property type="entry name" value="ClpP/crotonase-like_dom_sf"/>
</dbReference>
<keyword evidence="5" id="KW-0732">Signal</keyword>
<sequence length="330" mass="36147">MSKKRWAALGIAFLLLIVSLISQATVSMATNWDEMVAGWNSEYTEEVIKEGSLNKRIAVVPLEGVIQDDGEGSILSSSGYNHKRLLKYLDAAAEDDTVGGIIMRVNTPGGGVMESAEVHDKVVDIQKKHKKPVYVSMGNTAASGGYYVSAPAEKIVAHPSTLTGSIGVIMQTMDYSKLADDLGIDFNTIKSGKYKDILSPTRKMTNDERDLLQTIIDQMYGEFVKVIVDGRGMSESKVRKLGDGRVYTGLQAKKNGLVDELGSLDDTIALMKKDHKMKGAEVFQYDGSGFLGSWAGVTMQKAFGAERDFFGIREILNKSKTPRAMYLYTE</sequence>
<dbReference type="Pfam" id="PF01343">
    <property type="entry name" value="Peptidase_S49"/>
    <property type="match status" value="1"/>
</dbReference>
<proteinExistence type="inferred from homology"/>
<dbReference type="NCBIfam" id="TIGR00706">
    <property type="entry name" value="SppA_dom"/>
    <property type="match status" value="1"/>
</dbReference>
<evidence type="ECO:0000256" key="2">
    <source>
        <dbReference type="ARBA" id="ARBA00022670"/>
    </source>
</evidence>
<feature type="chain" id="PRO_5046487927" evidence="5">
    <location>
        <begin position="25"/>
        <end position="330"/>
    </location>
</feature>
<feature type="signal peptide" evidence="5">
    <location>
        <begin position="1"/>
        <end position="24"/>
    </location>
</feature>
<gene>
    <name evidence="7" type="primary">sppA</name>
    <name evidence="7" type="ORF">QR721_12610</name>
</gene>
<organism evidence="7 8">
    <name type="scientific">Aciduricibacillus chroicocephali</name>
    <dbReference type="NCBI Taxonomy" id="3054939"/>
    <lineage>
        <taxon>Bacteria</taxon>
        <taxon>Bacillati</taxon>
        <taxon>Bacillota</taxon>
        <taxon>Bacilli</taxon>
        <taxon>Bacillales</taxon>
        <taxon>Bacillaceae</taxon>
        <taxon>Aciduricibacillus</taxon>
    </lineage>
</organism>
<dbReference type="PANTHER" id="PTHR42987">
    <property type="entry name" value="PEPTIDASE S49"/>
    <property type="match status" value="1"/>
</dbReference>
<evidence type="ECO:0000256" key="4">
    <source>
        <dbReference type="ARBA" id="ARBA00022825"/>
    </source>
</evidence>
<dbReference type="InterPro" id="IPR004635">
    <property type="entry name" value="Pept_S49_SppA"/>
</dbReference>
<dbReference type="RefSeq" id="WP_348027520.1">
    <property type="nucleotide sequence ID" value="NZ_CP129113.1"/>
</dbReference>
<evidence type="ECO:0000256" key="5">
    <source>
        <dbReference type="SAM" id="SignalP"/>
    </source>
</evidence>
<protein>
    <submittedName>
        <fullName evidence="7">Signal peptide peptidase SppA</fullName>
    </submittedName>
</protein>
<dbReference type="PANTHER" id="PTHR42987:SF7">
    <property type="entry name" value="SIGNAL PEPTIDE PEPTIDASE SPPA-RELATED"/>
    <property type="match status" value="1"/>
</dbReference>
<reference evidence="7" key="1">
    <citation type="submission" date="2023-06" db="EMBL/GenBank/DDBJ databases">
        <title>A Treasure from Seagulls: Isolation and Description of Aciduricobacillus qingdaonensis gen. nov., sp. nov., a Rare Obligately Uric Acid-utilizing Member in the Family Bacillaceae.</title>
        <authorList>
            <person name="Liu W."/>
            <person name="Wang B."/>
        </authorList>
    </citation>
    <scope>NUCLEOTIDE SEQUENCE</scope>
    <source>
        <strain evidence="7">44XB</strain>
    </source>
</reference>
<evidence type="ECO:0000313" key="7">
    <source>
        <dbReference type="EMBL" id="WLV24468.1"/>
    </source>
</evidence>
<dbReference type="CDD" id="cd07023">
    <property type="entry name" value="S49_Sppa_N_C"/>
    <property type="match status" value="1"/>
</dbReference>
<dbReference type="InterPro" id="IPR002142">
    <property type="entry name" value="Peptidase_S49"/>
</dbReference>
<dbReference type="EMBL" id="CP129113">
    <property type="protein sequence ID" value="WLV24468.1"/>
    <property type="molecule type" value="Genomic_DNA"/>
</dbReference>
<dbReference type="InterPro" id="IPR047272">
    <property type="entry name" value="S49_SppA_C"/>
</dbReference>